<evidence type="ECO:0000256" key="3">
    <source>
        <dbReference type="ARBA" id="ARBA00023242"/>
    </source>
</evidence>
<feature type="domain" description="SUZ-C" evidence="8">
    <location>
        <begin position="489"/>
        <end position="547"/>
    </location>
</feature>
<proteinExistence type="predicted"/>
<evidence type="ECO:0000256" key="2">
    <source>
        <dbReference type="ARBA" id="ARBA00022884"/>
    </source>
</evidence>
<evidence type="ECO:0000256" key="1">
    <source>
        <dbReference type="ARBA" id="ARBA00004123"/>
    </source>
</evidence>
<dbReference type="FunFam" id="1.10.10.10:FF:000158">
    <property type="entry name" value="La ribonucleoprotein domain family member 7"/>
    <property type="match status" value="1"/>
</dbReference>
<feature type="compositionally biased region" description="Low complexity" evidence="5">
    <location>
        <begin position="422"/>
        <end position="443"/>
    </location>
</feature>
<organism evidence="9 10">
    <name type="scientific">Crassostrea virginica</name>
    <name type="common">Eastern oyster</name>
    <dbReference type="NCBI Taxonomy" id="6565"/>
    <lineage>
        <taxon>Eukaryota</taxon>
        <taxon>Metazoa</taxon>
        <taxon>Spiralia</taxon>
        <taxon>Lophotrochozoa</taxon>
        <taxon>Mollusca</taxon>
        <taxon>Bivalvia</taxon>
        <taxon>Autobranchia</taxon>
        <taxon>Pteriomorphia</taxon>
        <taxon>Ostreida</taxon>
        <taxon>Ostreoidea</taxon>
        <taxon>Ostreidae</taxon>
        <taxon>Crassostrea</taxon>
    </lineage>
</organism>
<dbReference type="GO" id="GO:1990904">
    <property type="term" value="C:ribonucleoprotein complex"/>
    <property type="evidence" value="ECO:0007669"/>
    <property type="project" value="InterPro"/>
</dbReference>
<dbReference type="GO" id="GO:0006396">
    <property type="term" value="P:RNA processing"/>
    <property type="evidence" value="ECO:0007669"/>
    <property type="project" value="InterPro"/>
</dbReference>
<keyword evidence="2 4" id="KW-0694">RNA-binding</keyword>
<evidence type="ECO:0000256" key="5">
    <source>
        <dbReference type="SAM" id="MobiDB-lite"/>
    </source>
</evidence>
<dbReference type="InterPro" id="IPR000504">
    <property type="entry name" value="RRM_dom"/>
</dbReference>
<dbReference type="InterPro" id="IPR034880">
    <property type="entry name" value="LARP6_RRM"/>
</dbReference>
<dbReference type="InterPro" id="IPR024642">
    <property type="entry name" value="SUZ-C"/>
</dbReference>
<feature type="compositionally biased region" description="Polar residues" evidence="5">
    <location>
        <begin position="507"/>
        <end position="516"/>
    </location>
</feature>
<feature type="region of interest" description="Disordered" evidence="5">
    <location>
        <begin position="372"/>
        <end position="556"/>
    </location>
</feature>
<dbReference type="InterPro" id="IPR002344">
    <property type="entry name" value="Lupus_La"/>
</dbReference>
<feature type="compositionally biased region" description="Basic and acidic residues" evidence="5">
    <location>
        <begin position="62"/>
        <end position="72"/>
    </location>
</feature>
<dbReference type="GO" id="GO:0003729">
    <property type="term" value="F:mRNA binding"/>
    <property type="evidence" value="ECO:0007669"/>
    <property type="project" value="TreeGrafter"/>
</dbReference>
<feature type="compositionally biased region" description="Polar residues" evidence="5">
    <location>
        <begin position="19"/>
        <end position="28"/>
    </location>
</feature>
<protein>
    <submittedName>
        <fullName evidence="10">La-related protein 6-like</fullName>
    </submittedName>
</protein>
<gene>
    <name evidence="10" type="primary">LOC111131864</name>
</gene>
<feature type="region of interest" description="Disordered" evidence="5">
    <location>
        <begin position="1"/>
        <end position="78"/>
    </location>
</feature>
<dbReference type="Gene3D" id="1.10.10.10">
    <property type="entry name" value="Winged helix-like DNA-binding domain superfamily/Winged helix DNA-binding domain"/>
    <property type="match status" value="1"/>
</dbReference>
<sequence>MSSPEQKIDVPVIKEELTGEQSVGNNNGVAEERSITPVHLTVERLRVDDDGNSSVYTSEEEGGSHDENRTAEEPEFVAPDDELKDRIIKQVEFYFSDANILKDAFLLKHVRRNKQGFVSIKLITSFKKVKSLTKDYRVVAYSLRHSDKLEVNEEGRKVRRKDPLPDWDETTPSRSVVAVNLPMESPSIENVAEMFSKCGEVTLIRILRPGKSVPQDVKKHATKHPEIGTTTCAVVEFEKHEAAQKACETMNDSEDWRQGMRVVLLAAQKKKDNKKKDKDADDSGKEDDNEGHDKKKKRRERRKKNRVGELADNDSSCYYSSGSEAEFGTPQAGHYRTHQILKKTLSPNHMEHPVLKKTLSPNHMGHPVLKKTLSPNHMGHPSLCRTLSPNQMDHPKLKRTMSPNQDHAMLKRTLSPNHYEPNRLSPNSSPRSSPKSSPKTSPRTQRRRNFHAISPLADDKNSPSTSPKLSPQGSPDMGRKKYDNGSDGTPSSPWVQRRLKLAGQDKSPLTGSQTNGKGPEKHKMLGMEGVVRQPRGPDGTNGFHLGRGKPRSSTFS</sequence>
<evidence type="ECO:0000313" key="9">
    <source>
        <dbReference type="Proteomes" id="UP000694844"/>
    </source>
</evidence>
<feature type="compositionally biased region" description="Basic and acidic residues" evidence="5">
    <location>
        <begin position="274"/>
        <end position="283"/>
    </location>
</feature>
<reference evidence="10" key="1">
    <citation type="submission" date="2025-08" db="UniProtKB">
        <authorList>
            <consortium name="RefSeq"/>
        </authorList>
    </citation>
    <scope>IDENTIFICATION</scope>
    <source>
        <tissue evidence="10">Whole sample</tissue>
    </source>
</reference>
<dbReference type="PROSITE" id="PS50102">
    <property type="entry name" value="RRM"/>
    <property type="match status" value="1"/>
</dbReference>
<dbReference type="InterPro" id="IPR035979">
    <property type="entry name" value="RBD_domain_sf"/>
</dbReference>
<dbReference type="InterPro" id="IPR045180">
    <property type="entry name" value="La_dom_prot"/>
</dbReference>
<dbReference type="CDD" id="cd08033">
    <property type="entry name" value="LARP_6"/>
    <property type="match status" value="1"/>
</dbReference>
<dbReference type="OrthoDB" id="435402at2759"/>
<dbReference type="SUPFAM" id="SSF54928">
    <property type="entry name" value="RNA-binding domain, RBD"/>
    <property type="match status" value="1"/>
</dbReference>
<keyword evidence="3" id="KW-0539">Nucleus</keyword>
<feature type="compositionally biased region" description="Basic and acidic residues" evidence="5">
    <location>
        <begin position="1"/>
        <end position="17"/>
    </location>
</feature>
<dbReference type="SMART" id="SM00715">
    <property type="entry name" value="LA"/>
    <property type="match status" value="1"/>
</dbReference>
<feature type="domain" description="HTH La-type RNA-binding" evidence="7">
    <location>
        <begin position="77"/>
        <end position="168"/>
    </location>
</feature>
<dbReference type="Gene3D" id="3.30.70.330">
    <property type="match status" value="1"/>
</dbReference>
<dbReference type="GeneID" id="111131864"/>
<dbReference type="Pfam" id="PF05383">
    <property type="entry name" value="La"/>
    <property type="match status" value="1"/>
</dbReference>
<feature type="compositionally biased region" description="Polar residues" evidence="5">
    <location>
        <begin position="462"/>
        <end position="473"/>
    </location>
</feature>
<dbReference type="KEGG" id="cvn:111131864"/>
<dbReference type="InterPro" id="IPR006630">
    <property type="entry name" value="La_HTH"/>
</dbReference>
<feature type="compositionally biased region" description="Basic residues" evidence="5">
    <location>
        <begin position="294"/>
        <end position="305"/>
    </location>
</feature>
<name>A0A8B8E551_CRAVI</name>
<feature type="domain" description="RRM" evidence="6">
    <location>
        <begin position="174"/>
        <end position="269"/>
    </location>
</feature>
<keyword evidence="9" id="KW-1185">Reference proteome</keyword>
<dbReference type="SUPFAM" id="SSF46785">
    <property type="entry name" value="Winged helix' DNA-binding domain"/>
    <property type="match status" value="1"/>
</dbReference>
<dbReference type="AlphaFoldDB" id="A0A8B8E551"/>
<dbReference type="PANTHER" id="PTHR22792">
    <property type="entry name" value="LUPUS LA PROTEIN-RELATED"/>
    <property type="match status" value="1"/>
</dbReference>
<dbReference type="Proteomes" id="UP000694844">
    <property type="component" value="Chromosome 4"/>
</dbReference>
<evidence type="ECO:0000313" key="10">
    <source>
        <dbReference type="RefSeq" id="XP_022335315.1"/>
    </source>
</evidence>
<evidence type="ECO:0000259" key="6">
    <source>
        <dbReference type="PROSITE" id="PS50102"/>
    </source>
</evidence>
<evidence type="ECO:0000259" key="8">
    <source>
        <dbReference type="PROSITE" id="PS51938"/>
    </source>
</evidence>
<accession>A0A8B8E551</accession>
<dbReference type="InterPro" id="IPR036390">
    <property type="entry name" value="WH_DNA-bd_sf"/>
</dbReference>
<dbReference type="CDD" id="cd12289">
    <property type="entry name" value="RRM_LARP6"/>
    <property type="match status" value="1"/>
</dbReference>
<dbReference type="PROSITE" id="PS50961">
    <property type="entry name" value="HTH_LA"/>
    <property type="match status" value="1"/>
</dbReference>
<evidence type="ECO:0000259" key="7">
    <source>
        <dbReference type="PROSITE" id="PS50961"/>
    </source>
</evidence>
<dbReference type="InterPro" id="IPR012677">
    <property type="entry name" value="Nucleotide-bd_a/b_plait_sf"/>
</dbReference>
<dbReference type="PRINTS" id="PR00302">
    <property type="entry name" value="LUPUSLA"/>
</dbReference>
<feature type="region of interest" description="Disordered" evidence="5">
    <location>
        <begin position="266"/>
        <end position="315"/>
    </location>
</feature>
<comment type="subcellular location">
    <subcellularLocation>
        <location evidence="1">Nucleus</location>
    </subcellularLocation>
</comment>
<evidence type="ECO:0000256" key="4">
    <source>
        <dbReference type="PROSITE-ProRule" id="PRU00332"/>
    </source>
</evidence>
<dbReference type="InterPro" id="IPR036388">
    <property type="entry name" value="WH-like_DNA-bd_sf"/>
</dbReference>
<dbReference type="GO" id="GO:0005634">
    <property type="term" value="C:nucleus"/>
    <property type="evidence" value="ECO:0007669"/>
    <property type="project" value="UniProtKB-SubCell"/>
</dbReference>
<dbReference type="PANTHER" id="PTHR22792:SF140">
    <property type="entry name" value="ACHILLES, ISOFORM A"/>
    <property type="match status" value="1"/>
</dbReference>
<dbReference type="Pfam" id="PF12901">
    <property type="entry name" value="SUZ-C"/>
    <property type="match status" value="1"/>
</dbReference>
<dbReference type="PROSITE" id="PS51938">
    <property type="entry name" value="SUZ_C"/>
    <property type="match status" value="1"/>
</dbReference>
<dbReference type="RefSeq" id="XP_022335315.1">
    <property type="nucleotide sequence ID" value="XM_022479607.1"/>
</dbReference>